<dbReference type="Pfam" id="PF04172">
    <property type="entry name" value="LrgB"/>
    <property type="match status" value="1"/>
</dbReference>
<dbReference type="EMBL" id="WWSH01000013">
    <property type="protein sequence ID" value="MZK11350.1"/>
    <property type="molecule type" value="Genomic_DNA"/>
</dbReference>
<keyword evidence="4 5" id="KW-0472">Membrane</keyword>
<evidence type="ECO:0000313" key="8">
    <source>
        <dbReference type="Proteomes" id="UP000095597"/>
    </source>
</evidence>
<evidence type="ECO:0000313" key="6">
    <source>
        <dbReference type="EMBL" id="CUN11606.1"/>
    </source>
</evidence>
<dbReference type="PANTHER" id="PTHR30249">
    <property type="entry name" value="PUTATIVE SEROTONIN TRANSPORTER"/>
    <property type="match status" value="1"/>
</dbReference>
<dbReference type="InterPro" id="IPR007300">
    <property type="entry name" value="CidB/LrgB"/>
</dbReference>
<evidence type="ECO:0000256" key="2">
    <source>
        <dbReference type="ARBA" id="ARBA00022692"/>
    </source>
</evidence>
<dbReference type="Proteomes" id="UP000449249">
    <property type="component" value="Unassembled WGS sequence"/>
</dbReference>
<protein>
    <submittedName>
        <fullName evidence="6">Inner membrane protein yohK</fullName>
    </submittedName>
    <submittedName>
        <fullName evidence="7">LrgB family protein</fullName>
    </submittedName>
</protein>
<dbReference type="RefSeq" id="WP_055214614.1">
    <property type="nucleotide sequence ID" value="NZ_CAXVIO010000004.1"/>
</dbReference>
<evidence type="ECO:0000256" key="5">
    <source>
        <dbReference type="SAM" id="Phobius"/>
    </source>
</evidence>
<sequence>MSKILQDSTFFCLAISLIGYEIGIILRQKTKLALCNPLLISIVFVIIILKVTNIKYEVYEDGSQLLSYLLTPSTVCLAIPLYQQMGLLKKNMKAILAGILSGVFTSLAGVWVFSTLFHLDKQIYATLLPKSITTAIGMGISEELGGIVTITVAAIIITGIIGNMFGDVICRLCGIRHPIATGLAIGTATHAMGTAKAMEIGEIEGAMSSLSIAVAGLITVVGSTIFYQLY</sequence>
<dbReference type="eggNOG" id="COG1346">
    <property type="taxonomic scope" value="Bacteria"/>
</dbReference>
<accession>A0A174IF38</accession>
<feature type="transmembrane region" description="Helical" evidence="5">
    <location>
        <begin position="206"/>
        <end position="227"/>
    </location>
</feature>
<reference evidence="6 8" key="1">
    <citation type="submission" date="2015-09" db="EMBL/GenBank/DDBJ databases">
        <authorList>
            <consortium name="Pathogen Informatics"/>
        </authorList>
    </citation>
    <scope>NUCLEOTIDE SEQUENCE [LARGE SCALE GENOMIC DNA]</scope>
    <source>
        <strain evidence="6 8">2789STDY5834961</strain>
    </source>
</reference>
<keyword evidence="3 5" id="KW-1133">Transmembrane helix</keyword>
<feature type="transmembrane region" description="Helical" evidence="5">
    <location>
        <begin position="33"/>
        <end position="53"/>
    </location>
</feature>
<keyword evidence="2 5" id="KW-0812">Transmembrane</keyword>
<feature type="transmembrane region" description="Helical" evidence="5">
    <location>
        <begin position="94"/>
        <end position="119"/>
    </location>
</feature>
<dbReference type="OrthoDB" id="9811701at2"/>
<dbReference type="AlphaFoldDB" id="A0A174IF38"/>
<dbReference type="EMBL" id="CYXO01000012">
    <property type="protein sequence ID" value="CUN11606.1"/>
    <property type="molecule type" value="Genomic_DNA"/>
</dbReference>
<evidence type="ECO:0000256" key="1">
    <source>
        <dbReference type="ARBA" id="ARBA00004141"/>
    </source>
</evidence>
<reference evidence="7 9" key="2">
    <citation type="journal article" date="2019" name="Nat. Med.">
        <title>A library of human gut bacterial isolates paired with longitudinal multiomics data enables mechanistic microbiome research.</title>
        <authorList>
            <person name="Poyet M."/>
            <person name="Groussin M."/>
            <person name="Gibbons S.M."/>
            <person name="Avila-Pacheco J."/>
            <person name="Jiang X."/>
            <person name="Kearney S.M."/>
            <person name="Perrotta A.R."/>
            <person name="Berdy B."/>
            <person name="Zhao S."/>
            <person name="Lieberman T.D."/>
            <person name="Swanson P.K."/>
            <person name="Smith M."/>
            <person name="Roesemann S."/>
            <person name="Alexander J.E."/>
            <person name="Rich S.A."/>
            <person name="Livny J."/>
            <person name="Vlamakis H."/>
            <person name="Clish C."/>
            <person name="Bullock K."/>
            <person name="Deik A."/>
            <person name="Scott J."/>
            <person name="Pierce K.A."/>
            <person name="Xavier R.J."/>
            <person name="Alm E.J."/>
        </authorList>
    </citation>
    <scope>NUCLEOTIDE SEQUENCE [LARGE SCALE GENOMIC DNA]</scope>
    <source>
        <strain evidence="7 9">BIOML-A1</strain>
    </source>
</reference>
<dbReference type="GO" id="GO:0016020">
    <property type="term" value="C:membrane"/>
    <property type="evidence" value="ECO:0007669"/>
    <property type="project" value="UniProtKB-SubCell"/>
</dbReference>
<feature type="transmembrane region" description="Helical" evidence="5">
    <location>
        <begin position="144"/>
        <end position="166"/>
    </location>
</feature>
<dbReference type="PANTHER" id="PTHR30249:SF0">
    <property type="entry name" value="PLASTIDAL GLYCOLATE_GLYCERATE TRANSLOCATOR 1, CHLOROPLASTIC"/>
    <property type="match status" value="1"/>
</dbReference>
<evidence type="ECO:0000256" key="4">
    <source>
        <dbReference type="ARBA" id="ARBA00023136"/>
    </source>
</evidence>
<evidence type="ECO:0000256" key="3">
    <source>
        <dbReference type="ARBA" id="ARBA00022989"/>
    </source>
</evidence>
<organism evidence="6 8">
    <name type="scientific">Dorea longicatena</name>
    <dbReference type="NCBI Taxonomy" id="88431"/>
    <lineage>
        <taxon>Bacteria</taxon>
        <taxon>Bacillati</taxon>
        <taxon>Bacillota</taxon>
        <taxon>Clostridia</taxon>
        <taxon>Lachnospirales</taxon>
        <taxon>Lachnospiraceae</taxon>
        <taxon>Dorea</taxon>
    </lineage>
</organism>
<dbReference type="Proteomes" id="UP000095597">
    <property type="component" value="Unassembled WGS sequence"/>
</dbReference>
<name>A0A174IF38_9FIRM</name>
<feature type="transmembrane region" description="Helical" evidence="5">
    <location>
        <begin position="65"/>
        <end position="82"/>
    </location>
</feature>
<gene>
    <name evidence="6" type="primary">yohK</name>
    <name evidence="6" type="ORF">ERS852573_01988</name>
    <name evidence="7" type="ORF">GT576_13630</name>
</gene>
<evidence type="ECO:0000313" key="7">
    <source>
        <dbReference type="EMBL" id="MZK11350.1"/>
    </source>
</evidence>
<evidence type="ECO:0000313" key="9">
    <source>
        <dbReference type="Proteomes" id="UP000449249"/>
    </source>
</evidence>
<proteinExistence type="predicted"/>
<comment type="subcellular location">
    <subcellularLocation>
        <location evidence="1">Membrane</location>
        <topology evidence="1">Multi-pass membrane protein</topology>
    </subcellularLocation>
</comment>
<feature type="transmembrane region" description="Helical" evidence="5">
    <location>
        <begin position="6"/>
        <end position="26"/>
    </location>
</feature>